<accession>A0ABM4DMM5</accession>
<dbReference type="PANTHER" id="PTHR45749:SF35">
    <property type="entry name" value="AC-LIKE TRANSPOSASE-RELATED"/>
    <property type="match status" value="1"/>
</dbReference>
<evidence type="ECO:0000313" key="2">
    <source>
        <dbReference type="RefSeq" id="XP_065675812.1"/>
    </source>
</evidence>
<dbReference type="RefSeq" id="XP_065675812.1">
    <property type="nucleotide sequence ID" value="XM_065819740.1"/>
</dbReference>
<dbReference type="PANTHER" id="PTHR45749">
    <property type="match status" value="1"/>
</dbReference>
<dbReference type="InterPro" id="IPR012337">
    <property type="entry name" value="RNaseH-like_sf"/>
</dbReference>
<proteinExistence type="predicted"/>
<dbReference type="SUPFAM" id="SSF53098">
    <property type="entry name" value="Ribonuclease H-like"/>
    <property type="match status" value="1"/>
</dbReference>
<sequence>MEHGPKQVDHFDFPKDSMQRKFSKNHYNRRLVDGDEVRRHWRQYSSWKEFKPQLRNNKTLDAEHLRLVKKEEQCWQQILKRLIALVRVLGMQNLAFRGTHEKLNTADNGKFLKFVEFLALFDPLMDEQLRKIKDNETHVHCTPNAGHVEQMTMIISFLDVISNPENSNAVTASIKEHFLDFVPLKKTTGAGMAETIIKQLGKMLLSIENLRGRGYDNGSNMRGKNKGVRRRILDVNLRELFIPCCAHTLNLAVNDAVKCCLEATAFFDLVQRVCVFFSASTRRWEVLTRHVSNLTVKPLSETRWESRIGALKPLRYQLGDIYNALAEIKTDTNLTGASGNSTRVDARFVANAISSFKFVVSLVVWYDVLSEIKITSKQLQAKN</sequence>
<gene>
    <name evidence="2" type="primary">LOC136092019</name>
</gene>
<protein>
    <submittedName>
        <fullName evidence="2">Uncharacterized protein LOC136092019</fullName>
    </submittedName>
</protein>
<dbReference type="Proteomes" id="UP001652625">
    <property type="component" value="Chromosome 15"/>
</dbReference>
<organism evidence="1 2">
    <name type="scientific">Hydra vulgaris</name>
    <name type="common">Hydra</name>
    <name type="synonym">Hydra attenuata</name>
    <dbReference type="NCBI Taxonomy" id="6087"/>
    <lineage>
        <taxon>Eukaryota</taxon>
        <taxon>Metazoa</taxon>
        <taxon>Cnidaria</taxon>
        <taxon>Hydrozoa</taxon>
        <taxon>Hydroidolina</taxon>
        <taxon>Anthoathecata</taxon>
        <taxon>Aplanulata</taxon>
        <taxon>Hydridae</taxon>
        <taxon>Hydra</taxon>
    </lineage>
</organism>
<evidence type="ECO:0000313" key="1">
    <source>
        <dbReference type="Proteomes" id="UP001652625"/>
    </source>
</evidence>
<keyword evidence="1" id="KW-1185">Reference proteome</keyword>
<name>A0ABM4DMM5_HYDVU</name>
<dbReference type="GeneID" id="136092019"/>
<reference evidence="2" key="1">
    <citation type="submission" date="2025-08" db="UniProtKB">
        <authorList>
            <consortium name="RefSeq"/>
        </authorList>
    </citation>
    <scope>IDENTIFICATION</scope>
</reference>